<dbReference type="Proteomes" id="UP000051913">
    <property type="component" value="Unassembled WGS sequence"/>
</dbReference>
<dbReference type="GO" id="GO:0016746">
    <property type="term" value="F:acyltransferase activity"/>
    <property type="evidence" value="ECO:0007669"/>
    <property type="project" value="UniProtKB-KW"/>
</dbReference>
<dbReference type="EMBL" id="LLXX01000033">
    <property type="protein sequence ID" value="KRR11830.1"/>
    <property type="molecule type" value="Genomic_DNA"/>
</dbReference>
<dbReference type="SUPFAM" id="SSF55729">
    <property type="entry name" value="Acyl-CoA N-acyltransferases (Nat)"/>
    <property type="match status" value="1"/>
</dbReference>
<accession>A0A0R3M415</accession>
<dbReference type="Pfam" id="PF13480">
    <property type="entry name" value="Acetyltransf_6"/>
    <property type="match status" value="1"/>
</dbReference>
<dbReference type="RefSeq" id="WP_057849424.1">
    <property type="nucleotide sequence ID" value="NZ_LLXX01000033.1"/>
</dbReference>
<organism evidence="2 3">
    <name type="scientific">Bradyrhizobium valentinum</name>
    <dbReference type="NCBI Taxonomy" id="1518501"/>
    <lineage>
        <taxon>Bacteria</taxon>
        <taxon>Pseudomonadati</taxon>
        <taxon>Pseudomonadota</taxon>
        <taxon>Alphaproteobacteria</taxon>
        <taxon>Hyphomicrobiales</taxon>
        <taxon>Nitrobacteraceae</taxon>
        <taxon>Bradyrhizobium</taxon>
    </lineage>
</organism>
<dbReference type="STRING" id="1518501.CQ10_32190"/>
<evidence type="ECO:0000313" key="2">
    <source>
        <dbReference type="EMBL" id="KRR11830.1"/>
    </source>
</evidence>
<gene>
    <name evidence="2" type="ORF">CP49_06520</name>
</gene>
<dbReference type="AlphaFoldDB" id="A0A0R3M415"/>
<dbReference type="InterPro" id="IPR016181">
    <property type="entry name" value="Acyl_CoA_acyltransferase"/>
</dbReference>
<proteinExistence type="predicted"/>
<feature type="domain" description="BioF2-like acetyltransferase" evidence="1">
    <location>
        <begin position="192"/>
        <end position="341"/>
    </location>
</feature>
<protein>
    <submittedName>
        <fullName evidence="2">Acyl-CoA acyltransferase</fullName>
    </submittedName>
</protein>
<keyword evidence="2" id="KW-0012">Acyltransferase</keyword>
<name>A0A0R3M415_9BRAD</name>
<keyword evidence="2" id="KW-0808">Transferase</keyword>
<reference evidence="2 3" key="1">
    <citation type="submission" date="2014-03" db="EMBL/GenBank/DDBJ databases">
        <title>Bradyrhizobium valentinum sp. nov., isolated from effective nodules of Lupinus mariae-josephae, a lupine endemic of basic-lime soils in Eastern Spain.</title>
        <authorList>
            <person name="Duran D."/>
            <person name="Rey L."/>
            <person name="Navarro A."/>
            <person name="Busquets A."/>
            <person name="Imperial J."/>
            <person name="Ruiz-Argueso T."/>
        </authorList>
    </citation>
    <scope>NUCLEOTIDE SEQUENCE [LARGE SCALE GENOMIC DNA]</scope>
    <source>
        <strain evidence="2 3">LmjM3</strain>
    </source>
</reference>
<dbReference type="InterPro" id="IPR038740">
    <property type="entry name" value="BioF2-like_GNAT_dom"/>
</dbReference>
<dbReference type="OrthoDB" id="8193702at2"/>
<comment type="caution">
    <text evidence="2">The sequence shown here is derived from an EMBL/GenBank/DDBJ whole genome shotgun (WGS) entry which is preliminary data.</text>
</comment>
<evidence type="ECO:0000259" key="1">
    <source>
        <dbReference type="Pfam" id="PF13480"/>
    </source>
</evidence>
<evidence type="ECO:0000313" key="3">
    <source>
        <dbReference type="Proteomes" id="UP000051913"/>
    </source>
</evidence>
<keyword evidence="3" id="KW-1185">Reference proteome</keyword>
<sequence length="396" mass="44141">MTMAAAIEDRTADANTWSKMSRIAGIDIIRDLAAAEGMWRSLEGAQTFFTPYQRFDFLSSWQRQVGEREGLVPFVVIAYDAERRPLVLLPLALRNAYGARCASFMGGKHSTFNMALFDRDFAASATQADLEGLISAISQRSEADVLALHQQPLRWRDLPNPLALLPHQPSANDCPLLVMEPGAAPTALISNSFRRRLKGKERKLQSLPGYRSHIASSEADITRLLDWFFRVKPLRMAEQKLPNVFADPGIEEFIRSACTAPLAGGRHAIDIHALECDEEVIAIFAGVADGHRFSMMFNTYTMSANSKYSPGLILMRDIIDHYAGQDYRALDLGIGSDDYKRLFCKSDEPIFDSFIPLGQRGKLTAGVMSGLNRTKRLVKHNPALLEMAQKLRNAFS</sequence>